<keyword evidence="3" id="KW-0597">Phosphoprotein</keyword>
<dbReference type="SUPFAM" id="SSF47336">
    <property type="entry name" value="ACP-like"/>
    <property type="match status" value="1"/>
</dbReference>
<dbReference type="Proteomes" id="UP000825935">
    <property type="component" value="Chromosome 24"/>
</dbReference>
<dbReference type="InterPro" id="IPR044813">
    <property type="entry name" value="ACP_chloroplastic"/>
</dbReference>
<evidence type="ECO:0000256" key="4">
    <source>
        <dbReference type="RuleBase" id="RU000722"/>
    </source>
</evidence>
<keyword evidence="4" id="KW-0276">Fatty acid metabolism</keyword>
<dbReference type="NCBIfam" id="TIGR00517">
    <property type="entry name" value="acyl_carrier"/>
    <property type="match status" value="1"/>
</dbReference>
<gene>
    <name evidence="7" type="ORF">KP509_24G057700</name>
</gene>
<protein>
    <recommendedName>
        <fullName evidence="4">Acyl carrier protein</fullName>
    </recommendedName>
</protein>
<keyword evidence="4" id="KW-0443">Lipid metabolism</keyword>
<feature type="domain" description="Carrier" evidence="6">
    <location>
        <begin position="50"/>
        <end position="125"/>
    </location>
</feature>
<evidence type="ECO:0000256" key="1">
    <source>
        <dbReference type="ARBA" id="ARBA00010930"/>
    </source>
</evidence>
<sequence length="130" mass="14291">MASLSTTASSLSTLRTSRSANTSRPHVDFSSLRRLQPRRRLLQVSCKAKPETIQTVIEVVTKTLDTSKDAEIKGHTKFEDLGADSLDQVELVMAREEEFDITLEEEGAEAITTVEEAADLIEKTLAKANA</sequence>
<evidence type="ECO:0000259" key="6">
    <source>
        <dbReference type="PROSITE" id="PS50075"/>
    </source>
</evidence>
<dbReference type="PANTHER" id="PTHR46153">
    <property type="entry name" value="ACYL CARRIER PROTEIN"/>
    <property type="match status" value="1"/>
</dbReference>
<keyword evidence="4" id="KW-0444">Lipid biosynthesis</keyword>
<comment type="similarity">
    <text evidence="1">Belongs to the acyl carrier protein (ACP) family.</text>
</comment>
<evidence type="ECO:0000313" key="8">
    <source>
        <dbReference type="Proteomes" id="UP000825935"/>
    </source>
</evidence>
<evidence type="ECO:0000256" key="3">
    <source>
        <dbReference type="ARBA" id="ARBA00022553"/>
    </source>
</evidence>
<evidence type="ECO:0000256" key="5">
    <source>
        <dbReference type="SAM" id="MobiDB-lite"/>
    </source>
</evidence>
<comment type="function">
    <text evidence="4">Carrier of the growing fatty acid chain in fatty acid biosynthesis.</text>
</comment>
<dbReference type="OMA" id="CCSAKHE"/>
<keyword evidence="2 4" id="KW-0596">Phosphopantetheine</keyword>
<comment type="caution">
    <text evidence="7">The sequence shown here is derived from an EMBL/GenBank/DDBJ whole genome shotgun (WGS) entry which is preliminary data.</text>
</comment>
<organism evidence="7 8">
    <name type="scientific">Ceratopteris richardii</name>
    <name type="common">Triangle waterfern</name>
    <dbReference type="NCBI Taxonomy" id="49495"/>
    <lineage>
        <taxon>Eukaryota</taxon>
        <taxon>Viridiplantae</taxon>
        <taxon>Streptophyta</taxon>
        <taxon>Embryophyta</taxon>
        <taxon>Tracheophyta</taxon>
        <taxon>Polypodiopsida</taxon>
        <taxon>Polypodiidae</taxon>
        <taxon>Polypodiales</taxon>
        <taxon>Pteridineae</taxon>
        <taxon>Pteridaceae</taxon>
        <taxon>Parkerioideae</taxon>
        <taxon>Ceratopteris</taxon>
    </lineage>
</organism>
<dbReference type="GO" id="GO:0000036">
    <property type="term" value="F:acyl carrier activity"/>
    <property type="evidence" value="ECO:0007669"/>
    <property type="project" value="InterPro"/>
</dbReference>
<keyword evidence="4" id="KW-0275">Fatty acid biosynthesis</keyword>
<keyword evidence="8" id="KW-1185">Reference proteome</keyword>
<evidence type="ECO:0000313" key="7">
    <source>
        <dbReference type="EMBL" id="KAH7300349.1"/>
    </source>
</evidence>
<feature type="region of interest" description="Disordered" evidence="5">
    <location>
        <begin position="1"/>
        <end position="30"/>
    </location>
</feature>
<reference evidence="7" key="1">
    <citation type="submission" date="2021-08" db="EMBL/GenBank/DDBJ databases">
        <title>WGS assembly of Ceratopteris richardii.</title>
        <authorList>
            <person name="Marchant D.B."/>
            <person name="Chen G."/>
            <person name="Jenkins J."/>
            <person name="Shu S."/>
            <person name="Leebens-Mack J."/>
            <person name="Grimwood J."/>
            <person name="Schmutz J."/>
            <person name="Soltis P."/>
            <person name="Soltis D."/>
            <person name="Chen Z.-H."/>
        </authorList>
    </citation>
    <scope>NUCLEOTIDE SEQUENCE</scope>
    <source>
        <strain evidence="7">Whitten #5841</strain>
        <tissue evidence="7">Leaf</tissue>
    </source>
</reference>
<dbReference type="InterPro" id="IPR003231">
    <property type="entry name" value="ACP"/>
</dbReference>
<dbReference type="Gene3D" id="1.10.1200.10">
    <property type="entry name" value="ACP-like"/>
    <property type="match status" value="1"/>
</dbReference>
<dbReference type="InterPro" id="IPR009081">
    <property type="entry name" value="PP-bd_ACP"/>
</dbReference>
<dbReference type="PROSITE" id="PS50075">
    <property type="entry name" value="CARRIER"/>
    <property type="match status" value="1"/>
</dbReference>
<proteinExistence type="inferred from homology"/>
<dbReference type="HAMAP" id="MF_01217">
    <property type="entry name" value="Acyl_carrier"/>
    <property type="match status" value="1"/>
</dbReference>
<dbReference type="EMBL" id="CM035429">
    <property type="protein sequence ID" value="KAH7300349.1"/>
    <property type="molecule type" value="Genomic_DNA"/>
</dbReference>
<dbReference type="AlphaFoldDB" id="A0A8T2RUX9"/>
<name>A0A8T2RUX9_CERRI</name>
<evidence type="ECO:0000256" key="2">
    <source>
        <dbReference type="ARBA" id="ARBA00022450"/>
    </source>
</evidence>
<feature type="compositionally biased region" description="Low complexity" evidence="5">
    <location>
        <begin position="1"/>
        <end position="24"/>
    </location>
</feature>
<dbReference type="InterPro" id="IPR036736">
    <property type="entry name" value="ACP-like_sf"/>
</dbReference>
<accession>A0A8T2RUX9</accession>
<dbReference type="OrthoDB" id="448946at2759"/>
<dbReference type="Pfam" id="PF00550">
    <property type="entry name" value="PP-binding"/>
    <property type="match status" value="1"/>
</dbReference>
<dbReference type="PANTHER" id="PTHR46153:SF2">
    <property type="entry name" value="ACYL CARRIER PROTEIN"/>
    <property type="match status" value="1"/>
</dbReference>